<evidence type="ECO:0000313" key="1">
    <source>
        <dbReference type="EMBL" id="CRK13033.1"/>
    </source>
</evidence>
<proteinExistence type="predicted"/>
<dbReference type="AlphaFoldDB" id="A0A0G4KTA5"/>
<gene>
    <name evidence="1" type="ORF">BN1723_021007</name>
</gene>
<name>A0A0G4KTA5_VERLO</name>
<sequence>MTDALFDPPEDNPVQRFSRSVVPNGKKVKDQVFAFDRIFDDN</sequence>
<accession>A0A0G4KTA5</accession>
<protein>
    <submittedName>
        <fullName evidence="1">Uncharacterized protein</fullName>
    </submittedName>
</protein>
<evidence type="ECO:0000313" key="2">
    <source>
        <dbReference type="Proteomes" id="UP000045706"/>
    </source>
</evidence>
<reference evidence="2" key="1">
    <citation type="submission" date="2015-05" db="EMBL/GenBank/DDBJ databases">
        <authorList>
            <person name="Fogelqvist Johan"/>
        </authorList>
    </citation>
    <scope>NUCLEOTIDE SEQUENCE [LARGE SCALE GENOMIC DNA]</scope>
</reference>
<organism evidence="1 2">
    <name type="scientific">Verticillium longisporum</name>
    <name type="common">Verticillium dahliae var. longisporum</name>
    <dbReference type="NCBI Taxonomy" id="100787"/>
    <lineage>
        <taxon>Eukaryota</taxon>
        <taxon>Fungi</taxon>
        <taxon>Dikarya</taxon>
        <taxon>Ascomycota</taxon>
        <taxon>Pezizomycotina</taxon>
        <taxon>Sordariomycetes</taxon>
        <taxon>Hypocreomycetidae</taxon>
        <taxon>Glomerellales</taxon>
        <taxon>Plectosphaerellaceae</taxon>
        <taxon>Verticillium</taxon>
    </lineage>
</organism>
<feature type="non-terminal residue" evidence="1">
    <location>
        <position position="42"/>
    </location>
</feature>
<dbReference type="Proteomes" id="UP000045706">
    <property type="component" value="Unassembled WGS sequence"/>
</dbReference>
<dbReference type="EMBL" id="CVQI01003750">
    <property type="protein sequence ID" value="CRK13033.1"/>
    <property type="molecule type" value="Genomic_DNA"/>
</dbReference>